<gene>
    <name evidence="2" type="ORF">MPLG2_1141</name>
</gene>
<evidence type="ECO:0000256" key="1">
    <source>
        <dbReference type="SAM" id="Phobius"/>
    </source>
</evidence>
<dbReference type="KEGG" id="mgg:MPLG2_1141"/>
<reference evidence="2 3" key="1">
    <citation type="submission" date="2018-02" db="EMBL/GenBank/DDBJ databases">
        <authorList>
            <person name="Cohen D.B."/>
            <person name="Kent A.D."/>
        </authorList>
    </citation>
    <scope>NUCLEOTIDE SEQUENCE [LARGE SCALE GENOMIC DNA]</scope>
    <source>
        <strain evidence="2">1</strain>
    </source>
</reference>
<sequence length="153" mass="17135">MGGVVQSAELALAVLGGVLLLAVAWLWLRRRWLSRAGATFSCSLRRTATTPSSRWVLGVARYREHELQWFPSFSLSLWPRLRFDRTDVRVRDQRRPSTEEAGLLFDADRIIALDGPRGEVELAMAAESLTGLLSWLEAAPPGMRYRLSPASPD</sequence>
<keyword evidence="1" id="KW-0812">Transmembrane</keyword>
<keyword evidence="1" id="KW-0472">Membrane</keyword>
<evidence type="ECO:0008006" key="4">
    <source>
        <dbReference type="Google" id="ProtNLM"/>
    </source>
</evidence>
<keyword evidence="1" id="KW-1133">Transmembrane helix</keyword>
<keyword evidence="3" id="KW-1185">Reference proteome</keyword>
<organism evidence="2 3">
    <name type="scientific">Micropruina glycogenica</name>
    <dbReference type="NCBI Taxonomy" id="75385"/>
    <lineage>
        <taxon>Bacteria</taxon>
        <taxon>Bacillati</taxon>
        <taxon>Actinomycetota</taxon>
        <taxon>Actinomycetes</taxon>
        <taxon>Propionibacteriales</taxon>
        <taxon>Nocardioidaceae</taxon>
        <taxon>Micropruina</taxon>
    </lineage>
</organism>
<name>A0A2N9JDI7_9ACTN</name>
<dbReference type="InterPro" id="IPR019675">
    <property type="entry name" value="DUF2550"/>
</dbReference>
<proteinExistence type="predicted"/>
<feature type="transmembrane region" description="Helical" evidence="1">
    <location>
        <begin position="6"/>
        <end position="28"/>
    </location>
</feature>
<accession>A0A2N9JDI7</accession>
<dbReference type="Pfam" id="PF10739">
    <property type="entry name" value="DUF2550"/>
    <property type="match status" value="1"/>
</dbReference>
<dbReference type="AlphaFoldDB" id="A0A2N9JDI7"/>
<protein>
    <recommendedName>
        <fullName evidence="4">DUF2550 family protein</fullName>
    </recommendedName>
</protein>
<evidence type="ECO:0000313" key="3">
    <source>
        <dbReference type="Proteomes" id="UP000238164"/>
    </source>
</evidence>
<dbReference type="EMBL" id="LT985188">
    <property type="protein sequence ID" value="SPD86177.1"/>
    <property type="molecule type" value="Genomic_DNA"/>
</dbReference>
<evidence type="ECO:0000313" key="2">
    <source>
        <dbReference type="EMBL" id="SPD86177.1"/>
    </source>
</evidence>
<dbReference type="Proteomes" id="UP000238164">
    <property type="component" value="Chromosome 1"/>
</dbReference>